<organism evidence="1">
    <name type="scientific">marine sediment metagenome</name>
    <dbReference type="NCBI Taxonomy" id="412755"/>
    <lineage>
        <taxon>unclassified sequences</taxon>
        <taxon>metagenomes</taxon>
        <taxon>ecological metagenomes</taxon>
    </lineage>
</organism>
<reference evidence="1" key="1">
    <citation type="journal article" date="2015" name="Nature">
        <title>Complex archaea that bridge the gap between prokaryotes and eukaryotes.</title>
        <authorList>
            <person name="Spang A."/>
            <person name="Saw J.H."/>
            <person name="Jorgensen S.L."/>
            <person name="Zaremba-Niedzwiedzka K."/>
            <person name="Martijn J."/>
            <person name="Lind A.E."/>
            <person name="van Eijk R."/>
            <person name="Schleper C."/>
            <person name="Guy L."/>
            <person name="Ettema T.J."/>
        </authorList>
    </citation>
    <scope>NUCLEOTIDE SEQUENCE</scope>
</reference>
<comment type="caution">
    <text evidence="1">The sequence shown here is derived from an EMBL/GenBank/DDBJ whole genome shotgun (WGS) entry which is preliminary data.</text>
</comment>
<sequence>MITKADAAAAAKQGKKESIKVSIKHHEDPGNMTSLELQVAIKEKRFNVGAGACALCQKFNECVCTNCPLNTDETSCCIEYRLVDTTCYAFKKNPSNANHTAFLAAEAKMVERLKVELTKVVAEETKKWCKDCKHNNADSPCRKCIDHVNFEPKEKQVELRLGDYGAMGTGNDLRFVIIEINNNQVIFLWYDKLANRPWTTIWDKDSVLNSQELTFDGHLNHFDDLQKNKNCIGKNSQEQEL</sequence>
<gene>
    <name evidence="1" type="ORF">LCGC14_1205760</name>
</gene>
<protein>
    <submittedName>
        <fullName evidence="1">Uncharacterized protein</fullName>
    </submittedName>
</protein>
<proteinExistence type="predicted"/>
<name>A0A0F9NXR8_9ZZZZ</name>
<dbReference type="EMBL" id="LAZR01006231">
    <property type="protein sequence ID" value="KKM93690.1"/>
    <property type="molecule type" value="Genomic_DNA"/>
</dbReference>
<dbReference type="AlphaFoldDB" id="A0A0F9NXR8"/>
<accession>A0A0F9NXR8</accession>
<evidence type="ECO:0000313" key="1">
    <source>
        <dbReference type="EMBL" id="KKM93690.1"/>
    </source>
</evidence>